<proteinExistence type="predicted"/>
<dbReference type="EMBL" id="JAPDRK010000006">
    <property type="protein sequence ID" value="KAJ9611254.1"/>
    <property type="molecule type" value="Genomic_DNA"/>
</dbReference>
<feature type="transmembrane region" description="Helical" evidence="1">
    <location>
        <begin position="482"/>
        <end position="502"/>
    </location>
</feature>
<evidence type="ECO:0000313" key="3">
    <source>
        <dbReference type="Proteomes" id="UP001172673"/>
    </source>
</evidence>
<keyword evidence="1" id="KW-1133">Transmembrane helix</keyword>
<feature type="transmembrane region" description="Helical" evidence="1">
    <location>
        <begin position="450"/>
        <end position="470"/>
    </location>
</feature>
<comment type="caution">
    <text evidence="2">The sequence shown here is derived from an EMBL/GenBank/DDBJ whole genome shotgun (WGS) entry which is preliminary data.</text>
</comment>
<name>A0AA39CKF9_9EURO</name>
<organism evidence="2 3">
    <name type="scientific">Cladophialophora chaetospira</name>
    <dbReference type="NCBI Taxonomy" id="386627"/>
    <lineage>
        <taxon>Eukaryota</taxon>
        <taxon>Fungi</taxon>
        <taxon>Dikarya</taxon>
        <taxon>Ascomycota</taxon>
        <taxon>Pezizomycotina</taxon>
        <taxon>Eurotiomycetes</taxon>
        <taxon>Chaetothyriomycetidae</taxon>
        <taxon>Chaetothyriales</taxon>
        <taxon>Herpotrichiellaceae</taxon>
        <taxon>Cladophialophora</taxon>
    </lineage>
</organism>
<dbReference type="Proteomes" id="UP001172673">
    <property type="component" value="Unassembled WGS sequence"/>
</dbReference>
<keyword evidence="3" id="KW-1185">Reference proteome</keyword>
<reference evidence="2" key="1">
    <citation type="submission" date="2022-10" db="EMBL/GenBank/DDBJ databases">
        <title>Culturing micro-colonial fungi from biological soil crusts in the Mojave desert and describing Neophaeococcomyces mojavensis, and introducing the new genera and species Taxawa tesnikishii.</title>
        <authorList>
            <person name="Kurbessoian T."/>
            <person name="Stajich J.E."/>
        </authorList>
    </citation>
    <scope>NUCLEOTIDE SEQUENCE</scope>
    <source>
        <strain evidence="2">TK_41</strain>
    </source>
</reference>
<accession>A0AA39CKF9</accession>
<protein>
    <submittedName>
        <fullName evidence="2">Uncharacterized protein</fullName>
    </submittedName>
</protein>
<dbReference type="AlphaFoldDB" id="A0AA39CKF9"/>
<evidence type="ECO:0000256" key="1">
    <source>
        <dbReference type="SAM" id="Phobius"/>
    </source>
</evidence>
<keyword evidence="1" id="KW-0812">Transmembrane</keyword>
<keyword evidence="1" id="KW-0472">Membrane</keyword>
<gene>
    <name evidence="2" type="ORF">H2200_004437</name>
</gene>
<evidence type="ECO:0000313" key="2">
    <source>
        <dbReference type="EMBL" id="KAJ9611254.1"/>
    </source>
</evidence>
<sequence length="540" mass="61278">MKSSDASINSFASASYLDKVKSLQEAYPALIQLVDKIAQFDDHQSRTVKSTYSNEYDVSPGRCAVLEFKAGGVHHEDLPLASDLRHYFKTHETSVLNADACRLFILEDLEAEFIELLGDKLGVDPLVFAEQTNAWYFTDIVSVGHRQLPSLIKPQKSFTLRYHEIRKPLSEHKKELSAMTVLLVDPPMEISRAKVQGKAVAAPNYIFKAQNFKNRGELWMSEEQHSQNPLQLVKTLHASEPYHKGSMTLYPLSFRSTERLQTAGVIADEDQRDLTSPFDETIFYWKNLVTSEDIESVQAQSVNSATHLLKFVAYHWTNALELVSHTLAQSEYFSDDNPATRPRHMNTNEWRREFFKVVNANDKINYFRRKMINFEGNVELNLERLGTALDGDVQTGQLPRAILDAQKDFKAIASRLRPLRERANTLSTVANDIASVRAAFQAIEDSASGLSLSILATVIFPFTLVASMLSMPDPYKPSGSQFWIFFAVSIPLTAVIILFLVVNQNREHWHDRVVKAVHLITQRKDNRTRRKDPVKSTSMA</sequence>